<dbReference type="Proteomes" id="UP001054945">
    <property type="component" value="Unassembled WGS sequence"/>
</dbReference>
<keyword evidence="2" id="KW-1185">Reference proteome</keyword>
<organism evidence="1 2">
    <name type="scientific">Caerostris extrusa</name>
    <name type="common">Bark spider</name>
    <name type="synonym">Caerostris bankana</name>
    <dbReference type="NCBI Taxonomy" id="172846"/>
    <lineage>
        <taxon>Eukaryota</taxon>
        <taxon>Metazoa</taxon>
        <taxon>Ecdysozoa</taxon>
        <taxon>Arthropoda</taxon>
        <taxon>Chelicerata</taxon>
        <taxon>Arachnida</taxon>
        <taxon>Araneae</taxon>
        <taxon>Araneomorphae</taxon>
        <taxon>Entelegynae</taxon>
        <taxon>Araneoidea</taxon>
        <taxon>Araneidae</taxon>
        <taxon>Caerostris</taxon>
    </lineage>
</organism>
<evidence type="ECO:0000313" key="1">
    <source>
        <dbReference type="EMBL" id="GIY41327.1"/>
    </source>
</evidence>
<evidence type="ECO:0000313" key="2">
    <source>
        <dbReference type="Proteomes" id="UP001054945"/>
    </source>
</evidence>
<dbReference type="AlphaFoldDB" id="A0AAV4T8T6"/>
<protein>
    <submittedName>
        <fullName evidence="1">Uncharacterized protein</fullName>
    </submittedName>
</protein>
<name>A0AAV4T8T6_CAEEX</name>
<accession>A0AAV4T8T6</accession>
<gene>
    <name evidence="1" type="ORF">CEXT_684251</name>
</gene>
<sequence length="96" mass="11065">MTKERIRNLLEFSSGYFEDGILKFTATAGGTLNLDNVTEGRRRLLQMHFCCGDTACPVPERENGRRFAIFIDLGITTTCFERYFMSQNEQNDLKQD</sequence>
<proteinExistence type="predicted"/>
<reference evidence="1 2" key="1">
    <citation type="submission" date="2021-06" db="EMBL/GenBank/DDBJ databases">
        <title>Caerostris extrusa draft genome.</title>
        <authorList>
            <person name="Kono N."/>
            <person name="Arakawa K."/>
        </authorList>
    </citation>
    <scope>NUCLEOTIDE SEQUENCE [LARGE SCALE GENOMIC DNA]</scope>
</reference>
<comment type="caution">
    <text evidence="1">The sequence shown here is derived from an EMBL/GenBank/DDBJ whole genome shotgun (WGS) entry which is preliminary data.</text>
</comment>
<dbReference type="EMBL" id="BPLR01010705">
    <property type="protein sequence ID" value="GIY41327.1"/>
    <property type="molecule type" value="Genomic_DNA"/>
</dbReference>